<dbReference type="Proteomes" id="UP000583929">
    <property type="component" value="Unassembled WGS sequence"/>
</dbReference>
<protein>
    <recommendedName>
        <fullName evidence="5">pectinesterase</fullName>
        <ecNumber evidence="5">3.1.1.11</ecNumber>
    </recommendedName>
</protein>
<evidence type="ECO:0000256" key="6">
    <source>
        <dbReference type="ARBA" id="ARBA00022512"/>
    </source>
</evidence>
<feature type="transmembrane region" description="Helical" evidence="12">
    <location>
        <begin position="21"/>
        <end position="42"/>
    </location>
</feature>
<keyword evidence="6" id="KW-0134">Cell wall</keyword>
<feature type="domain" description="Pectinesterase inhibitor" evidence="14">
    <location>
        <begin position="643"/>
        <end position="795"/>
    </location>
</feature>
<keyword evidence="10" id="KW-0325">Glycoprotein</keyword>
<dbReference type="CDD" id="cd15798">
    <property type="entry name" value="PMEI-like_3"/>
    <property type="match status" value="2"/>
</dbReference>
<evidence type="ECO:0000313" key="18">
    <source>
        <dbReference type="Proteomes" id="UP000583929"/>
    </source>
</evidence>
<feature type="transmembrane region" description="Helical" evidence="12">
    <location>
        <begin position="600"/>
        <end position="623"/>
    </location>
</feature>
<evidence type="ECO:0000259" key="14">
    <source>
        <dbReference type="SMART" id="SM00856"/>
    </source>
</evidence>
<dbReference type="InterPro" id="IPR000070">
    <property type="entry name" value="Pectinesterase_cat"/>
</dbReference>
<evidence type="ECO:0000256" key="10">
    <source>
        <dbReference type="ARBA" id="ARBA00023180"/>
    </source>
</evidence>
<dbReference type="EMBL" id="JAATIQ010000129">
    <property type="protein sequence ID" value="KAF4379387.1"/>
    <property type="molecule type" value="Genomic_DNA"/>
</dbReference>
<dbReference type="PROSITE" id="PS00800">
    <property type="entry name" value="PECTINESTERASE_1"/>
    <property type="match status" value="1"/>
</dbReference>
<keyword evidence="8" id="KW-0063">Aspartyl esterase</keyword>
<dbReference type="InterPro" id="IPR006633">
    <property type="entry name" value="Carb-bd_sugar_hydrolysis-dom"/>
</dbReference>
<dbReference type="NCBIfam" id="TIGR01614">
    <property type="entry name" value="PME_inhib"/>
    <property type="match status" value="2"/>
</dbReference>
<evidence type="ECO:0000256" key="4">
    <source>
        <dbReference type="ARBA" id="ARBA00007786"/>
    </source>
</evidence>
<accession>A0A7J6G940</accession>
<dbReference type="InterPro" id="IPR011050">
    <property type="entry name" value="Pectin_lyase_fold/virulence"/>
</dbReference>
<evidence type="ECO:0000256" key="3">
    <source>
        <dbReference type="ARBA" id="ARBA00006027"/>
    </source>
</evidence>
<feature type="transmembrane region" description="Helical" evidence="12">
    <location>
        <begin position="413"/>
        <end position="434"/>
    </location>
</feature>
<evidence type="ECO:0000313" key="16">
    <source>
        <dbReference type="EMBL" id="KAF4379387.1"/>
    </source>
</evidence>
<dbReference type="GO" id="GO:0030599">
    <property type="term" value="F:pectinesterase activity"/>
    <property type="evidence" value="ECO:0007669"/>
    <property type="project" value="UniProtKB-EC"/>
</dbReference>
<dbReference type="EMBL" id="JAATIP010000132">
    <property type="protein sequence ID" value="KAF4368864.1"/>
    <property type="molecule type" value="Genomic_DNA"/>
</dbReference>
<keyword evidence="9" id="KW-1015">Disulfide bond</keyword>
<comment type="pathway">
    <text evidence="2">Glycan metabolism; pectin degradation; 2-dehydro-3-deoxy-D-gluconate from pectin: step 1/5.</text>
</comment>
<keyword evidence="12" id="KW-0472">Membrane</keyword>
<evidence type="ECO:0000259" key="13">
    <source>
        <dbReference type="SMART" id="SM00722"/>
    </source>
</evidence>
<dbReference type="Proteomes" id="UP000525078">
    <property type="component" value="Unassembled WGS sequence"/>
</dbReference>
<evidence type="ECO:0000313" key="17">
    <source>
        <dbReference type="Proteomes" id="UP000525078"/>
    </source>
</evidence>
<proteinExistence type="inferred from homology"/>
<evidence type="ECO:0000313" key="15">
    <source>
        <dbReference type="EMBL" id="KAF4368864.1"/>
    </source>
</evidence>
<dbReference type="InterPro" id="IPR033131">
    <property type="entry name" value="Pectinesterase_Asp_AS"/>
</dbReference>
<dbReference type="FunFam" id="2.160.20.10:FF:000001">
    <property type="entry name" value="Pectinesterase"/>
    <property type="match status" value="2"/>
</dbReference>
<dbReference type="Pfam" id="PF01095">
    <property type="entry name" value="Pectinesterase"/>
    <property type="match status" value="2"/>
</dbReference>
<feature type="domain" description="Carbohydrate-binding/sugar hydrolysis" evidence="13">
    <location>
        <begin position="308"/>
        <end position="478"/>
    </location>
</feature>
<evidence type="ECO:0000256" key="5">
    <source>
        <dbReference type="ARBA" id="ARBA00013229"/>
    </source>
</evidence>
<dbReference type="AlphaFoldDB" id="A0A7J6G940"/>
<dbReference type="GO" id="GO:0042545">
    <property type="term" value="P:cell wall modification"/>
    <property type="evidence" value="ECO:0007669"/>
    <property type="project" value="InterPro"/>
</dbReference>
<keyword evidence="12" id="KW-1133">Transmembrane helix</keyword>
<comment type="similarity">
    <text evidence="3">In the N-terminal section; belongs to the PMEI family.</text>
</comment>
<evidence type="ECO:0000256" key="7">
    <source>
        <dbReference type="ARBA" id="ARBA00022801"/>
    </source>
</evidence>
<dbReference type="Pfam" id="PF04043">
    <property type="entry name" value="PMEI"/>
    <property type="match status" value="2"/>
</dbReference>
<keyword evidence="7" id="KW-0378">Hydrolase</keyword>
<dbReference type="GO" id="GO:0004857">
    <property type="term" value="F:enzyme inhibitor activity"/>
    <property type="evidence" value="ECO:0007669"/>
    <property type="project" value="InterPro"/>
</dbReference>
<evidence type="ECO:0000256" key="12">
    <source>
        <dbReference type="SAM" id="Phobius"/>
    </source>
</evidence>
<dbReference type="SUPFAM" id="SSF101148">
    <property type="entry name" value="Plant invertase/pectin methylesterase inhibitor"/>
    <property type="match status" value="2"/>
</dbReference>
<reference evidence="17 18" key="1">
    <citation type="journal article" date="2020" name="bioRxiv">
        <title>Sequence and annotation of 42 cannabis genomes reveals extensive copy number variation in cannabinoid synthesis and pathogen resistance genes.</title>
        <authorList>
            <person name="Mckernan K.J."/>
            <person name="Helbert Y."/>
            <person name="Kane L.T."/>
            <person name="Ebling H."/>
            <person name="Zhang L."/>
            <person name="Liu B."/>
            <person name="Eaton Z."/>
            <person name="Mclaughlin S."/>
            <person name="Kingan S."/>
            <person name="Baybayan P."/>
            <person name="Concepcion G."/>
            <person name="Jordan M."/>
            <person name="Riva A."/>
            <person name="Barbazuk W."/>
            <person name="Harkins T."/>
        </authorList>
    </citation>
    <scope>NUCLEOTIDE SEQUENCE [LARGE SCALE GENOMIC DNA]</scope>
    <source>
        <strain evidence="17 18">cv. Jamaican Lion 4</strain>
        <strain evidence="16">Father</strain>
        <strain evidence="15">Mother</strain>
        <tissue evidence="16">Leaf</tissue>
    </source>
</reference>
<keyword evidence="18" id="KW-1185">Reference proteome</keyword>
<dbReference type="EC" id="3.1.1.11" evidence="5"/>
<dbReference type="SMART" id="SM00722">
    <property type="entry name" value="CASH"/>
    <property type="match status" value="1"/>
</dbReference>
<dbReference type="PROSITE" id="PS00503">
    <property type="entry name" value="PECTINESTERASE_2"/>
    <property type="match status" value="2"/>
</dbReference>
<comment type="subcellular location">
    <subcellularLocation>
        <location evidence="1">Secreted</location>
        <location evidence="1">Cell wall</location>
    </subcellularLocation>
</comment>
<dbReference type="InterPro" id="IPR012334">
    <property type="entry name" value="Pectin_lyas_fold"/>
</dbReference>
<evidence type="ECO:0000256" key="11">
    <source>
        <dbReference type="PROSITE-ProRule" id="PRU10040"/>
    </source>
</evidence>
<dbReference type="InterPro" id="IPR006501">
    <property type="entry name" value="Pectinesterase_inhib_dom"/>
</dbReference>
<dbReference type="UniPathway" id="UPA00545">
    <property type="reaction ID" value="UER00823"/>
</dbReference>
<feature type="domain" description="Pectinesterase inhibitor" evidence="14">
    <location>
        <begin position="58"/>
        <end position="216"/>
    </location>
</feature>
<dbReference type="SUPFAM" id="SSF51126">
    <property type="entry name" value="Pectin lyase-like"/>
    <property type="match status" value="2"/>
</dbReference>
<evidence type="ECO:0000256" key="1">
    <source>
        <dbReference type="ARBA" id="ARBA00004191"/>
    </source>
</evidence>
<comment type="similarity">
    <text evidence="4">In the C-terminal section; belongs to the pectinesterase family.</text>
</comment>
<evidence type="ECO:0000256" key="8">
    <source>
        <dbReference type="ARBA" id="ARBA00023085"/>
    </source>
</evidence>
<dbReference type="InterPro" id="IPR018040">
    <property type="entry name" value="Pectinesterase_Tyr_AS"/>
</dbReference>
<feature type="active site" evidence="11">
    <location>
        <position position="424"/>
    </location>
</feature>
<comment type="caution">
    <text evidence="16">The sequence shown here is derived from an EMBL/GenBank/DDBJ whole genome shotgun (WGS) entry which is preliminary data.</text>
</comment>
<feature type="active site" evidence="11">
    <location>
        <position position="990"/>
    </location>
</feature>
<name>A0A7J6G940_CANSA</name>
<keyword evidence="12" id="KW-0812">Transmembrane</keyword>
<evidence type="ECO:0000256" key="2">
    <source>
        <dbReference type="ARBA" id="ARBA00005184"/>
    </source>
</evidence>
<dbReference type="SMART" id="SM00856">
    <property type="entry name" value="PMEI"/>
    <property type="match status" value="2"/>
</dbReference>
<dbReference type="Gene3D" id="2.160.20.10">
    <property type="entry name" value="Single-stranded right-handed beta-helix, Pectin lyase-like"/>
    <property type="match status" value="2"/>
</dbReference>
<gene>
    <name evidence="15" type="ORF">F8388_021476</name>
    <name evidence="16" type="ORF">G4B88_024835</name>
</gene>
<sequence>MPGATEYLGGKPAESKKGKKVFLALFATLLVVAAVVGIVAGVNSRKSQNNGDLITDPKTHAILKSSCSITRFPELCYSAVAAGGSKKVSSQKDVIEASVNLTITAVEHSYFTVSKLYKTRKGLTKREKAALHDCLENIDETLDELHEVQEDLEDYPNKKSLAQHADDLKTLLSSAMTNQETCLDGFSHDKADQHVREALLKGEIHIEQMCSNVLAMIKNMTDTDIATERMRVTGTVNGRKLREDHDFTAVDEHGWPQWLSAADRRLLQSSSVTPDVVVAADGSGNFKTISEAVKAAPDNSKTRYIIRIKAGVYRENVDVSKKKKNIMFLGDGRENTIITASRNVVDGSTTFNSATVAAVGSGFLARDITFQNTAGASKHQAVALRVGSDLSAFYKCDMLAYQDTLYVHSNRQFYINCLVAGTVDFIFGNAAAVLQDCDIHARRPNSGQKNMVTAQGRTDPNQNTGIVIQKCRIGSTSDLTSVKSSFPTYLGRPWKEYSRTVVMQSDITDVIVPAGWHEWSGSFALNTLVYREYQNRGAGSGTSNRVTWKGFKVITSATEAQQYTAGNFIGGGSWLRATGFPFSLDELEEQAFRRKTRKRIIIIIVSIVVLLAIVVGAVAGTVIHRRNSSLTKSPNPVPGAELTPAASLNTLCSVTQYPSSCLSSLKSSNTSDPEVLFKLSLGVAMGELIKLSKYPKELISQVNDTRVVTALNICTEVLEDAVDRLNDSVSSMELGKEERVLSSSKIDDIKTWLSATITDQETCLDALDELNSTLAPKFKAQMQSSTEFASNSLAIVAKILSVLAKLHVPIHRRLLSNDEFPDWVSAGDRRLLQDGSNMTVHITVAQDGTGDVKTIGEAVERVPKKSLTKFIIKVKQGTYLENVVMDKHKWNVMMIGDGKDKTIVSGSKNFVDGTPTFATATFAVAGKGFIAKDMGFINTAGPQKHQAVAFRSQSDFSVYYRCSFDAFQDTLYPHSNRQFYRDCDVTGTIDFIFGNAAVVFQKCNIQPRQPLRNQFNTITAQGKKDPNQNTGISIQKCSITSKDSNLTALTYLGRPWKEFSTTVIMQSDIGSFLHQLGWKEWVNNVDPPTTIFYGEYQNSGPGANVAGRVQWAGYKPALTEDEAARFSVGSFIQGPDWLPDADVEFESTL</sequence>
<keyword evidence="6" id="KW-0964">Secreted</keyword>
<dbReference type="GO" id="GO:0045490">
    <property type="term" value="P:pectin catabolic process"/>
    <property type="evidence" value="ECO:0007669"/>
    <property type="project" value="UniProtKB-UniPathway"/>
</dbReference>
<dbReference type="PANTHER" id="PTHR31707">
    <property type="entry name" value="PECTINESTERASE"/>
    <property type="match status" value="1"/>
</dbReference>
<dbReference type="InterPro" id="IPR035513">
    <property type="entry name" value="Invertase/methylesterase_inhib"/>
</dbReference>
<organism evidence="16 18">
    <name type="scientific">Cannabis sativa</name>
    <name type="common">Hemp</name>
    <name type="synonym">Marijuana</name>
    <dbReference type="NCBI Taxonomy" id="3483"/>
    <lineage>
        <taxon>Eukaryota</taxon>
        <taxon>Viridiplantae</taxon>
        <taxon>Streptophyta</taxon>
        <taxon>Embryophyta</taxon>
        <taxon>Tracheophyta</taxon>
        <taxon>Spermatophyta</taxon>
        <taxon>Magnoliopsida</taxon>
        <taxon>eudicotyledons</taxon>
        <taxon>Gunneridae</taxon>
        <taxon>Pentapetalae</taxon>
        <taxon>rosids</taxon>
        <taxon>fabids</taxon>
        <taxon>Rosales</taxon>
        <taxon>Cannabaceae</taxon>
        <taxon>Cannabis</taxon>
    </lineage>
</organism>
<dbReference type="Gene3D" id="1.20.140.40">
    <property type="entry name" value="Invertase/pectin methylesterase inhibitor family protein"/>
    <property type="match status" value="2"/>
</dbReference>
<dbReference type="FunFam" id="1.20.140.40:FF:000010">
    <property type="entry name" value="Pectinesterase"/>
    <property type="match status" value="2"/>
</dbReference>
<evidence type="ECO:0000256" key="9">
    <source>
        <dbReference type="ARBA" id="ARBA00023157"/>
    </source>
</evidence>